<evidence type="ECO:0000313" key="2">
    <source>
        <dbReference type="EMBL" id="SHG42324.1"/>
    </source>
</evidence>
<name>A0A1M5JP31_9BACT</name>
<dbReference type="OrthoDB" id="336094at2"/>
<evidence type="ECO:0000259" key="1">
    <source>
        <dbReference type="Pfam" id="PF20409"/>
    </source>
</evidence>
<organism evidence="2 3">
    <name type="scientific">Chryseolinea serpens</name>
    <dbReference type="NCBI Taxonomy" id="947013"/>
    <lineage>
        <taxon>Bacteria</taxon>
        <taxon>Pseudomonadati</taxon>
        <taxon>Bacteroidota</taxon>
        <taxon>Cytophagia</taxon>
        <taxon>Cytophagales</taxon>
        <taxon>Fulvivirgaceae</taxon>
        <taxon>Chryseolinea</taxon>
    </lineage>
</organism>
<proteinExistence type="predicted"/>
<keyword evidence="3" id="KW-1185">Reference proteome</keyword>
<dbReference type="Gene3D" id="3.10.450.50">
    <property type="match status" value="1"/>
</dbReference>
<dbReference type="STRING" id="947013.SAMN04488109_0199"/>
<dbReference type="RefSeq" id="WP_073130046.1">
    <property type="nucleotide sequence ID" value="NZ_FQWQ01000001.1"/>
</dbReference>
<feature type="domain" description="SnoaL-like" evidence="1">
    <location>
        <begin position="9"/>
        <end position="129"/>
    </location>
</feature>
<evidence type="ECO:0000313" key="3">
    <source>
        <dbReference type="Proteomes" id="UP000184212"/>
    </source>
</evidence>
<dbReference type="InterPro" id="IPR046860">
    <property type="entry name" value="SnoaL_5"/>
</dbReference>
<dbReference type="SUPFAM" id="SSF54427">
    <property type="entry name" value="NTF2-like"/>
    <property type="match status" value="1"/>
</dbReference>
<protein>
    <recommendedName>
        <fullName evidence="1">SnoaL-like domain-containing protein</fullName>
    </recommendedName>
</protein>
<dbReference type="Proteomes" id="UP000184212">
    <property type="component" value="Unassembled WGS sequence"/>
</dbReference>
<gene>
    <name evidence="2" type="ORF">SAMN04488109_0199</name>
</gene>
<reference evidence="2 3" key="1">
    <citation type="submission" date="2016-11" db="EMBL/GenBank/DDBJ databases">
        <authorList>
            <person name="Jaros S."/>
            <person name="Januszkiewicz K."/>
            <person name="Wedrychowicz H."/>
        </authorList>
    </citation>
    <scope>NUCLEOTIDE SEQUENCE [LARGE SCALE GENOMIC DNA]</scope>
    <source>
        <strain evidence="2 3">DSM 24574</strain>
    </source>
</reference>
<dbReference type="AlphaFoldDB" id="A0A1M5JP31"/>
<dbReference type="Pfam" id="PF20409">
    <property type="entry name" value="SnoaL_5"/>
    <property type="match status" value="1"/>
</dbReference>
<dbReference type="InterPro" id="IPR032710">
    <property type="entry name" value="NTF2-like_dom_sf"/>
</dbReference>
<accession>A0A1M5JP31</accession>
<dbReference type="EMBL" id="FQWQ01000001">
    <property type="protein sequence ID" value="SHG42324.1"/>
    <property type="molecule type" value="Genomic_DNA"/>
</dbReference>
<sequence length="129" mass="14844">MVTETKKVLTTQDVADRFDALAQQERWFEIQDEFFAENVRSIEPPNSPYLKDLKDEEGKGPVRKKGEDFVAKVQAVHRMHTTHPVVGGDHFAVGREMDMTVEGYGRVVINELMLYKVKDGQIVLEQFVY</sequence>